<reference evidence="3" key="1">
    <citation type="submission" date="2014-11" db="EMBL/GenBank/DDBJ databases">
        <authorList>
            <person name="Otto D Thomas"/>
            <person name="Naeem Raeece"/>
        </authorList>
    </citation>
    <scope>NUCLEOTIDE SEQUENCE</scope>
</reference>
<sequence length="745" mass="84009">MPCLLSFTSAAAWFLIDSPSLFSSASVTSNLSNETGGEVSSPPFSVVDWEGVREAAWSVRHLFPANQFDSRLSRTWGKIDRLKESKWFIFRRNVSVSVGPGGERDASESFGQVEQKFVVSERIQEGHLKGLVASALDSFGFQVRRDHNGRMERQYLDPEDADAPSDKMLVWNDIKGIVIPKTASNSQPVPWASNRIFWLYQLRALCGWACPGMALTGRLKDLEPYLRDEKAKAERAKKLTEKLEEGKEKKKGGEEEDETDESFLDKKWVLKDALAHQGRKKRFLNTSEVFEILDKPESLQVPSGPLSIEGHHYREDLEIDQILQEEIETEQIHGRAFHVRVYAVVVDYSSPLIFLHDAGMAVPLARARVDEGCRQTNLHMCEKIKGASVLPEEDSVLSTEQFLNQSALFTREESLEEVEAGKGRGNRKRRGGVRGLLGVIESTVVHSVLAVRDYYSRFFRAASGERSSSLHWHLWFFDFLIDKETGEAKVIDIHDNFHGFPPIFRSSPRKSAGSHPLFTDIWASTHFFMWRSLLQIFGLGPGKDPTGSSLRSRIMECSSDAAAAALHVPDVAVEYELKMKRSQGSTLRPVWPPDAVAATNWFRAFESSGLPESKFGAFTSALREAMTDDSGVFTGLVEWPEGNDREGLQKEVKGEASDSLQKWIQMKEEAGCLEELLNKTEWTGDAMKRPDIQAELEVSTQDHHVEVEHISSDRRHHYHQTTAGELAGRPSQTFEKRHLKPHEEL</sequence>
<keyword evidence="2" id="KW-0732">Signal</keyword>
<feature type="compositionally biased region" description="Basic and acidic residues" evidence="1">
    <location>
        <begin position="237"/>
        <end position="253"/>
    </location>
</feature>
<evidence type="ECO:0000256" key="2">
    <source>
        <dbReference type="SAM" id="SignalP"/>
    </source>
</evidence>
<dbReference type="EMBL" id="CDMZ01004116">
    <property type="protein sequence ID" value="CEM48691.1"/>
    <property type="molecule type" value="Genomic_DNA"/>
</dbReference>
<protein>
    <submittedName>
        <fullName evidence="3">Uncharacterized protein</fullName>
    </submittedName>
</protein>
<dbReference type="PhylomeDB" id="A0A0G4HW48"/>
<dbReference type="VEuPathDB" id="CryptoDB:Cvel_8983"/>
<name>A0A0G4HW48_9ALVE</name>
<dbReference type="AlphaFoldDB" id="A0A0G4HW48"/>
<feature type="signal peptide" evidence="2">
    <location>
        <begin position="1"/>
        <end position="23"/>
    </location>
</feature>
<accession>A0A0G4HW48</accession>
<feature type="region of interest" description="Disordered" evidence="1">
    <location>
        <begin position="709"/>
        <end position="745"/>
    </location>
</feature>
<gene>
    <name evidence="3" type="ORF">Cvel_8983</name>
</gene>
<feature type="chain" id="PRO_5005191844" evidence="2">
    <location>
        <begin position="24"/>
        <end position="745"/>
    </location>
</feature>
<proteinExistence type="predicted"/>
<evidence type="ECO:0000313" key="3">
    <source>
        <dbReference type="EMBL" id="CEM48691.1"/>
    </source>
</evidence>
<feature type="region of interest" description="Disordered" evidence="1">
    <location>
        <begin position="237"/>
        <end position="258"/>
    </location>
</feature>
<organism evidence="3">
    <name type="scientific">Chromera velia CCMP2878</name>
    <dbReference type="NCBI Taxonomy" id="1169474"/>
    <lineage>
        <taxon>Eukaryota</taxon>
        <taxon>Sar</taxon>
        <taxon>Alveolata</taxon>
        <taxon>Colpodellida</taxon>
        <taxon>Chromeraceae</taxon>
        <taxon>Chromera</taxon>
    </lineage>
</organism>
<evidence type="ECO:0000256" key="1">
    <source>
        <dbReference type="SAM" id="MobiDB-lite"/>
    </source>
</evidence>